<dbReference type="PROSITE" id="PS51194">
    <property type="entry name" value="HELICASE_CTER"/>
    <property type="match status" value="1"/>
</dbReference>
<dbReference type="Pfam" id="PF00271">
    <property type="entry name" value="Helicase_C"/>
    <property type="match status" value="1"/>
</dbReference>
<feature type="domain" description="Helicase C-terminal" evidence="8">
    <location>
        <begin position="203"/>
        <end position="370"/>
    </location>
</feature>
<dbReference type="InterPro" id="IPR013689">
    <property type="entry name" value="RNA_helicase_ATP-dep_HrpB_C"/>
</dbReference>
<dbReference type="InterPro" id="IPR002464">
    <property type="entry name" value="DNA/RNA_helicase_DEAH_CS"/>
</dbReference>
<dbReference type="InterPro" id="IPR014001">
    <property type="entry name" value="Helicase_ATP-bd"/>
</dbReference>
<dbReference type="GO" id="GO:0005524">
    <property type="term" value="F:ATP binding"/>
    <property type="evidence" value="ECO:0007669"/>
    <property type="project" value="UniProtKB-KW"/>
</dbReference>
<dbReference type="Proteomes" id="UP000284322">
    <property type="component" value="Unassembled WGS sequence"/>
</dbReference>
<dbReference type="InterPro" id="IPR007502">
    <property type="entry name" value="Helicase-assoc_dom"/>
</dbReference>
<dbReference type="Gene3D" id="3.40.50.300">
    <property type="entry name" value="P-loop containing nucleotide triphosphate hydrolases"/>
    <property type="match status" value="2"/>
</dbReference>
<gene>
    <name evidence="9" type="primary">hrpB</name>
    <name evidence="9" type="ORF">D6858_00065</name>
</gene>
<dbReference type="SMART" id="SM00847">
    <property type="entry name" value="HA2"/>
    <property type="match status" value="1"/>
</dbReference>
<dbReference type="PROSITE" id="PS51192">
    <property type="entry name" value="HELICASE_ATP_BIND_1"/>
    <property type="match status" value="1"/>
</dbReference>
<dbReference type="InterPro" id="IPR011545">
    <property type="entry name" value="DEAD/DEAH_box_helicase_dom"/>
</dbReference>
<evidence type="ECO:0000256" key="3">
    <source>
        <dbReference type="ARBA" id="ARBA00022801"/>
    </source>
</evidence>
<dbReference type="AlphaFoldDB" id="A0A419R661"/>
<dbReference type="PANTHER" id="PTHR43519:SF1">
    <property type="entry name" value="ATP-DEPENDENT RNA HELICASE HRPB"/>
    <property type="match status" value="1"/>
</dbReference>
<evidence type="ECO:0000256" key="4">
    <source>
        <dbReference type="ARBA" id="ARBA00022806"/>
    </source>
</evidence>
<evidence type="ECO:0000313" key="10">
    <source>
        <dbReference type="Proteomes" id="UP000284322"/>
    </source>
</evidence>
<dbReference type="Gene3D" id="1.20.120.1080">
    <property type="match status" value="1"/>
</dbReference>
<dbReference type="SMART" id="SM00487">
    <property type="entry name" value="DEXDc"/>
    <property type="match status" value="1"/>
</dbReference>
<dbReference type="InterPro" id="IPR010225">
    <property type="entry name" value="HrpB"/>
</dbReference>
<evidence type="ECO:0000256" key="5">
    <source>
        <dbReference type="ARBA" id="ARBA00022840"/>
    </source>
</evidence>
<dbReference type="CDD" id="cd17990">
    <property type="entry name" value="DEXHc_HrpB"/>
    <property type="match status" value="1"/>
</dbReference>
<reference evidence="9 10" key="1">
    <citation type="submission" date="2018-09" db="EMBL/GenBank/DDBJ databases">
        <title>Altererythrobacter sp.Ery1 and Ery12, the genome sequencing of novel strains in genus Alterythrobacter.</title>
        <authorList>
            <person name="Cheng H."/>
            <person name="Wu Y.-H."/>
            <person name="Fang C."/>
            <person name="Xu X.-W."/>
        </authorList>
    </citation>
    <scope>NUCLEOTIDE SEQUENCE [LARGE SCALE GENOMIC DNA]</scope>
    <source>
        <strain evidence="9 10">Ery12</strain>
    </source>
</reference>
<dbReference type="RefSeq" id="WP_120105822.1">
    <property type="nucleotide sequence ID" value="NZ_RAHJ01000001.1"/>
</dbReference>
<dbReference type="InterPro" id="IPR001650">
    <property type="entry name" value="Helicase_C-like"/>
</dbReference>
<dbReference type="PANTHER" id="PTHR43519">
    <property type="entry name" value="ATP-DEPENDENT RNA HELICASE HRPB"/>
    <property type="match status" value="1"/>
</dbReference>
<accession>A0A419R661</accession>
<sequence length="826" mass="87273">MAAPRLPIHDVLPDVLSALRGHSGAVLIAPPGAGKTTAVAPALLGEEWCSGQIILTSPRRVAARAAAERMAELLGEQAGETVGYLTRLDSKTSARTRVLVVTEAILVNRLVEDPELNGVSAVLFDEAHERHLDGDLGLALALESQAVLREDLRVLVMSATIDGARFAGLLGADAPVVESAGKAHPLRIEWLGSRPDVRVDDAMADAVVAAWRAETGDVLAFLPGVGEIERVRERLDARLPDALILPLHGQVHPAQQRAAIRRDPDGRRRIVLATAIAETSLTLDGVSVVVDCGLSRRAEFDRAAGTTHLVTHRASQAAAAQRAGRAARQGPGVAYRLWEEAAHPGRPAFDPPEMLTADLAPLVLALARWGTADPASLPWLDTPPDASLAAARGALAGLGAIDDGGRLTAFGQQLSAMPMAPVEAAMVLMGAQDGHGGDAAKIALLLQERGLGGRGEDLLARLSRWNADRSGRADASRKLAQGWARKAAGIVGAGGAGAGAGAGGGGGADRRDAAADNPGIYLARARPDFVARRRDASGEHWLSAGGRGFVLDPASPLARAEWLAIGDAQGQAKGARITAAIALDTAEVETALARRIERRSVLNWNAGEGRVEARLERRLGAIVLASGPDPQPDPAAVVDMLVERAVENLSAIVPPALRARARYAGVAALSDDALRETAPLWLAPLLDGRRDLDLAKGRVADALLGMLDWDARQRLDRVAPREFTSPAGTTHAIDYTGDDAPAVEVRVQALFGLEAHPMVGDTPLLLKLTSPAGRPIQSTRDLPGFWRGSWADVAKDMKGRYPKHRWPDQPWTEKPSLKTKNAFNRQ</sequence>
<dbReference type="SUPFAM" id="SSF52540">
    <property type="entry name" value="P-loop containing nucleoside triphosphate hydrolases"/>
    <property type="match status" value="2"/>
</dbReference>
<evidence type="ECO:0000259" key="7">
    <source>
        <dbReference type="PROSITE" id="PS51192"/>
    </source>
</evidence>
<evidence type="ECO:0000256" key="6">
    <source>
        <dbReference type="SAM" id="MobiDB-lite"/>
    </source>
</evidence>
<organism evidence="9 10">
    <name type="scientific">Tsuneonella suprasediminis</name>
    <dbReference type="NCBI Taxonomy" id="2306996"/>
    <lineage>
        <taxon>Bacteria</taxon>
        <taxon>Pseudomonadati</taxon>
        <taxon>Pseudomonadota</taxon>
        <taxon>Alphaproteobacteria</taxon>
        <taxon>Sphingomonadales</taxon>
        <taxon>Erythrobacteraceae</taxon>
        <taxon>Tsuneonella</taxon>
    </lineage>
</organism>
<evidence type="ECO:0000256" key="1">
    <source>
        <dbReference type="ARBA" id="ARBA00012552"/>
    </source>
</evidence>
<keyword evidence="4 9" id="KW-0347">Helicase</keyword>
<name>A0A419R661_9SPHN</name>
<dbReference type="PIRSF" id="PIRSF005496">
    <property type="entry name" value="ATP_hel_hrpB"/>
    <property type="match status" value="1"/>
</dbReference>
<dbReference type="InterPro" id="IPR049614">
    <property type="entry name" value="HrpB_DEXH"/>
</dbReference>
<dbReference type="NCBIfam" id="TIGR01970">
    <property type="entry name" value="DEAH_box_HrpB"/>
    <property type="match status" value="1"/>
</dbReference>
<keyword evidence="2" id="KW-0547">Nucleotide-binding</keyword>
<evidence type="ECO:0000259" key="8">
    <source>
        <dbReference type="PROSITE" id="PS51194"/>
    </source>
</evidence>
<dbReference type="GO" id="GO:0016787">
    <property type="term" value="F:hydrolase activity"/>
    <property type="evidence" value="ECO:0007669"/>
    <property type="project" value="UniProtKB-KW"/>
</dbReference>
<feature type="region of interest" description="Disordered" evidence="6">
    <location>
        <begin position="801"/>
        <end position="826"/>
    </location>
</feature>
<proteinExistence type="predicted"/>
<dbReference type="OrthoDB" id="9805617at2"/>
<feature type="domain" description="Helicase ATP-binding" evidence="7">
    <location>
        <begin position="16"/>
        <end position="179"/>
    </location>
</feature>
<dbReference type="Pfam" id="PF04408">
    <property type="entry name" value="WHD_HA2"/>
    <property type="match status" value="1"/>
</dbReference>
<dbReference type="Pfam" id="PF00270">
    <property type="entry name" value="DEAD"/>
    <property type="match status" value="1"/>
</dbReference>
<dbReference type="EC" id="3.6.4.13" evidence="1"/>
<dbReference type="GO" id="GO:0003724">
    <property type="term" value="F:RNA helicase activity"/>
    <property type="evidence" value="ECO:0007669"/>
    <property type="project" value="UniProtKB-EC"/>
</dbReference>
<keyword evidence="5" id="KW-0067">ATP-binding</keyword>
<evidence type="ECO:0000256" key="2">
    <source>
        <dbReference type="ARBA" id="ARBA00022741"/>
    </source>
</evidence>
<dbReference type="InterPro" id="IPR027417">
    <property type="entry name" value="P-loop_NTPase"/>
</dbReference>
<dbReference type="InterPro" id="IPR048333">
    <property type="entry name" value="HA2_WH"/>
</dbReference>
<dbReference type="PROSITE" id="PS00690">
    <property type="entry name" value="DEAH_ATP_HELICASE"/>
    <property type="match status" value="1"/>
</dbReference>
<evidence type="ECO:0000313" key="9">
    <source>
        <dbReference type="EMBL" id="RJX71790.1"/>
    </source>
</evidence>
<keyword evidence="3" id="KW-0378">Hydrolase</keyword>
<dbReference type="SMART" id="SM00490">
    <property type="entry name" value="HELICc"/>
    <property type="match status" value="1"/>
</dbReference>
<dbReference type="Pfam" id="PF08482">
    <property type="entry name" value="HrpB_C"/>
    <property type="match status" value="1"/>
</dbReference>
<keyword evidence="10" id="KW-1185">Reference proteome</keyword>
<dbReference type="EMBL" id="RAHJ01000001">
    <property type="protein sequence ID" value="RJX71790.1"/>
    <property type="molecule type" value="Genomic_DNA"/>
</dbReference>
<dbReference type="CDD" id="cd18791">
    <property type="entry name" value="SF2_C_RHA"/>
    <property type="match status" value="1"/>
</dbReference>
<comment type="caution">
    <text evidence="9">The sequence shown here is derived from an EMBL/GenBank/DDBJ whole genome shotgun (WGS) entry which is preliminary data.</text>
</comment>
<protein>
    <recommendedName>
        <fullName evidence="1">RNA helicase</fullName>
        <ecNumber evidence="1">3.6.4.13</ecNumber>
    </recommendedName>
</protein>
<dbReference type="GO" id="GO:0003676">
    <property type="term" value="F:nucleic acid binding"/>
    <property type="evidence" value="ECO:0007669"/>
    <property type="project" value="InterPro"/>
</dbReference>